<evidence type="ECO:0000256" key="1">
    <source>
        <dbReference type="SAM" id="SignalP"/>
    </source>
</evidence>
<dbReference type="RefSeq" id="WP_184394897.1">
    <property type="nucleotide sequence ID" value="NZ_BAAAJD010000064.1"/>
</dbReference>
<dbReference type="Proteomes" id="UP000572635">
    <property type="component" value="Unassembled WGS sequence"/>
</dbReference>
<accession>A0A7W8QPQ8</accession>
<organism evidence="2 3">
    <name type="scientific">Nocardiopsis composta</name>
    <dbReference type="NCBI Taxonomy" id="157465"/>
    <lineage>
        <taxon>Bacteria</taxon>
        <taxon>Bacillati</taxon>
        <taxon>Actinomycetota</taxon>
        <taxon>Actinomycetes</taxon>
        <taxon>Streptosporangiales</taxon>
        <taxon>Nocardiopsidaceae</taxon>
        <taxon>Nocardiopsis</taxon>
    </lineage>
</organism>
<evidence type="ECO:0000313" key="2">
    <source>
        <dbReference type="EMBL" id="MBB5434357.1"/>
    </source>
</evidence>
<keyword evidence="3" id="KW-1185">Reference proteome</keyword>
<evidence type="ECO:0000313" key="3">
    <source>
        <dbReference type="Proteomes" id="UP000572635"/>
    </source>
</evidence>
<protein>
    <submittedName>
        <fullName evidence="2">Uncharacterized protein</fullName>
    </submittedName>
</protein>
<sequence>MSLQRFLATTAVAAAAGAALAITAGPASASEAEVRHDSVQHQSDGFWQELWTWVEENGVVTINRDEFSINTEHGFDEHGNEYSHTSHE</sequence>
<gene>
    <name evidence="2" type="ORF">HDA36_004441</name>
</gene>
<keyword evidence="1" id="KW-0732">Signal</keyword>
<feature type="chain" id="PRO_5030735447" evidence="1">
    <location>
        <begin position="30"/>
        <end position="88"/>
    </location>
</feature>
<dbReference type="EMBL" id="JACHDB010000001">
    <property type="protein sequence ID" value="MBB5434357.1"/>
    <property type="molecule type" value="Genomic_DNA"/>
</dbReference>
<proteinExistence type="predicted"/>
<feature type="signal peptide" evidence="1">
    <location>
        <begin position="1"/>
        <end position="29"/>
    </location>
</feature>
<comment type="caution">
    <text evidence="2">The sequence shown here is derived from an EMBL/GenBank/DDBJ whole genome shotgun (WGS) entry which is preliminary data.</text>
</comment>
<dbReference type="AlphaFoldDB" id="A0A7W8QPQ8"/>
<name>A0A7W8QPQ8_9ACTN</name>
<reference evidence="2 3" key="1">
    <citation type="submission" date="2020-08" db="EMBL/GenBank/DDBJ databases">
        <title>Sequencing the genomes of 1000 actinobacteria strains.</title>
        <authorList>
            <person name="Klenk H.-P."/>
        </authorList>
    </citation>
    <scope>NUCLEOTIDE SEQUENCE [LARGE SCALE GENOMIC DNA]</scope>
    <source>
        <strain evidence="2 3">DSM 44551</strain>
    </source>
</reference>